<dbReference type="EMBL" id="JAPEVG010000162">
    <property type="protein sequence ID" value="KAJ8475336.1"/>
    <property type="molecule type" value="Genomic_DNA"/>
</dbReference>
<name>A0AAD7XAE5_9APHY</name>
<accession>A0AAD7XAE5</accession>
<feature type="transmembrane region" description="Helical" evidence="2">
    <location>
        <begin position="608"/>
        <end position="636"/>
    </location>
</feature>
<organism evidence="4 5">
    <name type="scientific">Trametes cubensis</name>
    <dbReference type="NCBI Taxonomy" id="1111947"/>
    <lineage>
        <taxon>Eukaryota</taxon>
        <taxon>Fungi</taxon>
        <taxon>Dikarya</taxon>
        <taxon>Basidiomycota</taxon>
        <taxon>Agaricomycotina</taxon>
        <taxon>Agaricomycetes</taxon>
        <taxon>Polyporales</taxon>
        <taxon>Polyporaceae</taxon>
        <taxon>Trametes</taxon>
    </lineage>
</organism>
<feature type="region of interest" description="Disordered" evidence="1">
    <location>
        <begin position="732"/>
        <end position="757"/>
    </location>
</feature>
<dbReference type="PANTHER" id="PTHR40465:SF1">
    <property type="entry name" value="DUF6534 DOMAIN-CONTAINING PROTEIN"/>
    <property type="match status" value="1"/>
</dbReference>
<keyword evidence="2" id="KW-0472">Membrane</keyword>
<dbReference type="Proteomes" id="UP001215151">
    <property type="component" value="Unassembled WGS sequence"/>
</dbReference>
<gene>
    <name evidence="4" type="ORF">ONZ51_g6635</name>
</gene>
<dbReference type="Pfam" id="PF20152">
    <property type="entry name" value="DUF6534"/>
    <property type="match status" value="2"/>
</dbReference>
<dbReference type="InterPro" id="IPR045339">
    <property type="entry name" value="DUF6534"/>
</dbReference>
<evidence type="ECO:0000256" key="1">
    <source>
        <dbReference type="SAM" id="MobiDB-lite"/>
    </source>
</evidence>
<feature type="transmembrane region" description="Helical" evidence="2">
    <location>
        <begin position="15"/>
        <end position="36"/>
    </location>
</feature>
<reference evidence="4" key="1">
    <citation type="submission" date="2022-11" db="EMBL/GenBank/DDBJ databases">
        <title>Genome Sequence of Cubamyces cubensis.</title>
        <authorList>
            <person name="Buettner E."/>
        </authorList>
    </citation>
    <scope>NUCLEOTIDE SEQUENCE</scope>
    <source>
        <strain evidence="4">MPL-01</strain>
    </source>
</reference>
<feature type="domain" description="DUF6534" evidence="3">
    <location>
        <begin position="120"/>
        <end position="207"/>
    </location>
</feature>
<dbReference type="AlphaFoldDB" id="A0AAD7XAE5"/>
<feature type="transmembrane region" description="Helical" evidence="2">
    <location>
        <begin position="152"/>
        <end position="174"/>
    </location>
</feature>
<feature type="transmembrane region" description="Helical" evidence="2">
    <location>
        <begin position="71"/>
        <end position="99"/>
    </location>
</feature>
<feature type="transmembrane region" description="Helical" evidence="2">
    <location>
        <begin position="505"/>
        <end position="525"/>
    </location>
</feature>
<feature type="transmembrane region" description="Helical" evidence="2">
    <location>
        <begin position="450"/>
        <end position="477"/>
    </location>
</feature>
<sequence length="757" mass="83253">MSTNTPNLPALGNTYGAFLLGTCFGLMLYGLTIYQTYRYSRLYPKDRLWIKCLIAGIAFYVHRVYQLGSHYGYKVLVFIAIACMICEVAFLVATTVEVFRLDLARFPHLSWLVSATFGSAALAEVFLTGMLIVTLLRSRTGFKRTDSTIEVLVIYSVNTGFLVGVFDLLSFVFALILPGNLIYVSVGSVGVKLYATSVLAVLNSRRSLSERLMQDLELGSFEPMRKQALPAVRSPDALLEALKLQQRPRASLARPLTTTNLSFATMPLRNPVDSIVEDDPVHSEARLVNGPYGLLCRSGVSSPAAVKRLHRNSGDSNIGGAVAKLPSPASASERFAGIVNALRTCGILHGLKYWIFGLASRLTYPHASSSQVDALPVGRLAFTIARHFRGSSTITSELPMAFVVAPERPPPLDNSYGALLLGTCFGMMLYGLTIHQVYRYVRLYPLDRSWIKCMVAAILVLETVHSILCIVAVYYHLVTHFFDTASLSAGHWSTRVSGVFDEDTLGLIMGLTIILCQCFYVFRIYHLGPHKVYRLLVLIAIICMVCEFAFFIATTVEVFHLSLKEFPAYSWLVSTGFGCAALAEFFLTGTLVVVLWRSRTGSKRTDSIIEILIIYSVNTGLLTSIFDLLSFIFALILPGNLIYVAVGSVAVKLYANSVLAVLNSRRSLSQRMMQDVELGSFEPKRVLGAGAQRPAHGSLEAWKARRHAGIPQPTTTTDISFATSPLHTDLNSANLDFTSENSTITQRDEDNGHSNSS</sequence>
<feature type="transmembrane region" description="Helical" evidence="2">
    <location>
        <begin position="568"/>
        <end position="596"/>
    </location>
</feature>
<feature type="compositionally biased region" description="Basic and acidic residues" evidence="1">
    <location>
        <begin position="746"/>
        <end position="757"/>
    </location>
</feature>
<evidence type="ECO:0000313" key="5">
    <source>
        <dbReference type="Proteomes" id="UP001215151"/>
    </source>
</evidence>
<dbReference type="PANTHER" id="PTHR40465">
    <property type="entry name" value="CHROMOSOME 1, WHOLE GENOME SHOTGUN SEQUENCE"/>
    <property type="match status" value="1"/>
</dbReference>
<keyword evidence="2" id="KW-0812">Transmembrane</keyword>
<keyword evidence="5" id="KW-1185">Reference proteome</keyword>
<evidence type="ECO:0000259" key="3">
    <source>
        <dbReference type="Pfam" id="PF20152"/>
    </source>
</evidence>
<evidence type="ECO:0000256" key="2">
    <source>
        <dbReference type="SAM" id="Phobius"/>
    </source>
</evidence>
<feature type="transmembrane region" description="Helical" evidence="2">
    <location>
        <begin position="642"/>
        <end position="662"/>
    </location>
</feature>
<protein>
    <recommendedName>
        <fullName evidence="3">DUF6534 domain-containing protein</fullName>
    </recommendedName>
</protein>
<feature type="transmembrane region" description="Helical" evidence="2">
    <location>
        <begin position="532"/>
        <end position="556"/>
    </location>
</feature>
<proteinExistence type="predicted"/>
<feature type="transmembrane region" description="Helical" evidence="2">
    <location>
        <begin position="181"/>
        <end position="202"/>
    </location>
</feature>
<comment type="caution">
    <text evidence="4">The sequence shown here is derived from an EMBL/GenBank/DDBJ whole genome shotgun (WGS) entry which is preliminary data.</text>
</comment>
<keyword evidence="2" id="KW-1133">Transmembrane helix</keyword>
<feature type="transmembrane region" description="Helical" evidence="2">
    <location>
        <begin position="416"/>
        <end position="438"/>
    </location>
</feature>
<feature type="compositionally biased region" description="Polar residues" evidence="1">
    <location>
        <begin position="732"/>
        <end position="745"/>
    </location>
</feature>
<evidence type="ECO:0000313" key="4">
    <source>
        <dbReference type="EMBL" id="KAJ8475336.1"/>
    </source>
</evidence>
<feature type="domain" description="DUF6534" evidence="3">
    <location>
        <begin position="580"/>
        <end position="667"/>
    </location>
</feature>
<feature type="transmembrane region" description="Helical" evidence="2">
    <location>
        <begin position="111"/>
        <end position="132"/>
    </location>
</feature>